<gene>
    <name evidence="1" type="ORF">BDM02DRAFT_1970021</name>
</gene>
<comment type="caution">
    <text evidence="1">The sequence shown here is derived from an EMBL/GenBank/DDBJ whole genome shotgun (WGS) entry which is preliminary data.</text>
</comment>
<dbReference type="Proteomes" id="UP000886501">
    <property type="component" value="Unassembled WGS sequence"/>
</dbReference>
<dbReference type="EMBL" id="MU118002">
    <property type="protein sequence ID" value="KAF9649138.1"/>
    <property type="molecule type" value="Genomic_DNA"/>
</dbReference>
<organism evidence="1 2">
    <name type="scientific">Thelephora ganbajun</name>
    <name type="common">Ganba fungus</name>
    <dbReference type="NCBI Taxonomy" id="370292"/>
    <lineage>
        <taxon>Eukaryota</taxon>
        <taxon>Fungi</taxon>
        <taxon>Dikarya</taxon>
        <taxon>Basidiomycota</taxon>
        <taxon>Agaricomycotina</taxon>
        <taxon>Agaricomycetes</taxon>
        <taxon>Thelephorales</taxon>
        <taxon>Thelephoraceae</taxon>
        <taxon>Thelephora</taxon>
    </lineage>
</organism>
<evidence type="ECO:0000313" key="1">
    <source>
        <dbReference type="EMBL" id="KAF9649138.1"/>
    </source>
</evidence>
<reference evidence="1" key="1">
    <citation type="submission" date="2019-10" db="EMBL/GenBank/DDBJ databases">
        <authorList>
            <consortium name="DOE Joint Genome Institute"/>
            <person name="Kuo A."/>
            <person name="Miyauchi S."/>
            <person name="Kiss E."/>
            <person name="Drula E."/>
            <person name="Kohler A."/>
            <person name="Sanchez-Garcia M."/>
            <person name="Andreopoulos B."/>
            <person name="Barry K.W."/>
            <person name="Bonito G."/>
            <person name="Buee M."/>
            <person name="Carver A."/>
            <person name="Chen C."/>
            <person name="Cichocki N."/>
            <person name="Clum A."/>
            <person name="Culley D."/>
            <person name="Crous P.W."/>
            <person name="Fauchery L."/>
            <person name="Girlanda M."/>
            <person name="Hayes R."/>
            <person name="Keri Z."/>
            <person name="Labutti K."/>
            <person name="Lipzen A."/>
            <person name="Lombard V."/>
            <person name="Magnuson J."/>
            <person name="Maillard F."/>
            <person name="Morin E."/>
            <person name="Murat C."/>
            <person name="Nolan M."/>
            <person name="Ohm R."/>
            <person name="Pangilinan J."/>
            <person name="Pereira M."/>
            <person name="Perotto S."/>
            <person name="Peter M."/>
            <person name="Riley R."/>
            <person name="Sitrit Y."/>
            <person name="Stielow B."/>
            <person name="Szollosi G."/>
            <person name="Zifcakova L."/>
            <person name="Stursova M."/>
            <person name="Spatafora J.W."/>
            <person name="Tedersoo L."/>
            <person name="Vaario L.-M."/>
            <person name="Yamada A."/>
            <person name="Yan M."/>
            <person name="Wang P."/>
            <person name="Xu J."/>
            <person name="Bruns T."/>
            <person name="Baldrian P."/>
            <person name="Vilgalys R."/>
            <person name="Henrissat B."/>
            <person name="Grigoriev I.V."/>
            <person name="Hibbett D."/>
            <person name="Nagy L.G."/>
            <person name="Martin F.M."/>
        </authorList>
    </citation>
    <scope>NUCLEOTIDE SEQUENCE</scope>
    <source>
        <strain evidence="1">P2</strain>
    </source>
</reference>
<protein>
    <submittedName>
        <fullName evidence="1">Uncharacterized protein</fullName>
    </submittedName>
</protein>
<proteinExistence type="predicted"/>
<evidence type="ECO:0000313" key="2">
    <source>
        <dbReference type="Proteomes" id="UP000886501"/>
    </source>
</evidence>
<keyword evidence="2" id="KW-1185">Reference proteome</keyword>
<sequence length="419" mass="46944">MLPSHIRQRVINGYQHIMARPFVRVWVVLVIVHFIVQIALQGVTLKDNKQAKNTTSLCLSLVQTPVGLSLLEDDNLSMCNGIPGYNNVTCILISSAREPSPLPSLNDTDAKALMGFDLDLDDIHTIILSGSEHFVTSRCVLSLQWIYDVFRDNVAEDVATICFQFWLLIVSLLAVLQDSIPHLAVCIASHVLDVGWAGFRIKSTITLRQNYYKLVVDGACGGKDLLGNWWDQRLAHAAPLFGTNVITLILLGALSVILFRRYAKINFSRIGVSPPITRMYKIALAFSAFLQLAAFFTIIAAGMWIDRISCGAITSLVGNIRAYQATFFVLAAIIAPWVISGWWAVFREVKWAFVLFAVLHAFLLPLWPTMFASTVYRYIFRTWSFFACVSITSYLFVLATTIMAVICRLHFGRGLGHFW</sequence>
<name>A0ACB6ZID0_THEGA</name>
<accession>A0ACB6ZID0</accession>
<reference evidence="1" key="2">
    <citation type="journal article" date="2020" name="Nat. Commun.">
        <title>Large-scale genome sequencing of mycorrhizal fungi provides insights into the early evolution of symbiotic traits.</title>
        <authorList>
            <person name="Miyauchi S."/>
            <person name="Kiss E."/>
            <person name="Kuo A."/>
            <person name="Drula E."/>
            <person name="Kohler A."/>
            <person name="Sanchez-Garcia M."/>
            <person name="Morin E."/>
            <person name="Andreopoulos B."/>
            <person name="Barry K.W."/>
            <person name="Bonito G."/>
            <person name="Buee M."/>
            <person name="Carver A."/>
            <person name="Chen C."/>
            <person name="Cichocki N."/>
            <person name="Clum A."/>
            <person name="Culley D."/>
            <person name="Crous P.W."/>
            <person name="Fauchery L."/>
            <person name="Girlanda M."/>
            <person name="Hayes R.D."/>
            <person name="Keri Z."/>
            <person name="LaButti K."/>
            <person name="Lipzen A."/>
            <person name="Lombard V."/>
            <person name="Magnuson J."/>
            <person name="Maillard F."/>
            <person name="Murat C."/>
            <person name="Nolan M."/>
            <person name="Ohm R.A."/>
            <person name="Pangilinan J."/>
            <person name="Pereira M.F."/>
            <person name="Perotto S."/>
            <person name="Peter M."/>
            <person name="Pfister S."/>
            <person name="Riley R."/>
            <person name="Sitrit Y."/>
            <person name="Stielow J.B."/>
            <person name="Szollosi G."/>
            <person name="Zifcakova L."/>
            <person name="Stursova M."/>
            <person name="Spatafora J.W."/>
            <person name="Tedersoo L."/>
            <person name="Vaario L.M."/>
            <person name="Yamada A."/>
            <person name="Yan M."/>
            <person name="Wang P."/>
            <person name="Xu J."/>
            <person name="Bruns T."/>
            <person name="Baldrian P."/>
            <person name="Vilgalys R."/>
            <person name="Dunand C."/>
            <person name="Henrissat B."/>
            <person name="Grigoriev I.V."/>
            <person name="Hibbett D."/>
            <person name="Nagy L.G."/>
            <person name="Martin F.M."/>
        </authorList>
    </citation>
    <scope>NUCLEOTIDE SEQUENCE</scope>
    <source>
        <strain evidence="1">P2</strain>
    </source>
</reference>